<evidence type="ECO:0000259" key="3">
    <source>
        <dbReference type="Pfam" id="PF17479"/>
    </source>
</evidence>
<keyword evidence="5" id="KW-1185">Reference proteome</keyword>
<dbReference type="PROSITE" id="PS51257">
    <property type="entry name" value="PROKAR_LIPOPROTEIN"/>
    <property type="match status" value="1"/>
</dbReference>
<dbReference type="Pfam" id="PF17479">
    <property type="entry name" value="DUF3048_C"/>
    <property type="match status" value="1"/>
</dbReference>
<comment type="caution">
    <text evidence="4">The sequence shown here is derived from an EMBL/GenBank/DDBJ whole genome shotgun (WGS) entry which is preliminary data.</text>
</comment>
<gene>
    <name evidence="4" type="ORF">EFL26_11760</name>
</gene>
<name>A0A3N0GMH3_9ACTN</name>
<evidence type="ECO:0000313" key="5">
    <source>
        <dbReference type="Proteomes" id="UP000279994"/>
    </source>
</evidence>
<dbReference type="SUPFAM" id="SSF159774">
    <property type="entry name" value="YerB-like"/>
    <property type="match status" value="1"/>
</dbReference>
<organism evidence="4 5">
    <name type="scientific">Nocardioides pocheonensis</name>
    <dbReference type="NCBI Taxonomy" id="661485"/>
    <lineage>
        <taxon>Bacteria</taxon>
        <taxon>Bacillati</taxon>
        <taxon>Actinomycetota</taxon>
        <taxon>Actinomycetes</taxon>
        <taxon>Propionibacteriales</taxon>
        <taxon>Nocardioidaceae</taxon>
        <taxon>Nocardioides</taxon>
    </lineage>
</organism>
<feature type="compositionally biased region" description="Polar residues" evidence="1">
    <location>
        <begin position="51"/>
        <end position="61"/>
    </location>
</feature>
<sequence length="357" mass="37779">MLCRMTARLPALSSHPRKRLQTLVVLAAVACLVLAGCGGKSSSSDKKPTERPTSQPTQGGTQLAAVWPLTGLPAPETTPDHPVMIVKIDNTAASDPQAGLGDADMVVEELVEGGITRLAAMFYSKLPTKAGPVRSARASDIGVVTPTHAVLIASGMAPPTVARLNAAHVKYYTMGAPGVSRAPDGKHDFLHSVFANLPTLAKSLKKSAVVPASYLPWGQESDFAGSQPANGFDVSFSRATTTSFRFDAQTKKYVNTNSHAPANDQFKPDSVLVLRVREGDAGYRDPAGNPVPETLFFGKGQLMLFHNGQVTRGTWSKDGRDGQLVLSTAAGTMKVPAGHVWIELLPNKKAGGNIRIH</sequence>
<reference evidence="4 5" key="1">
    <citation type="submission" date="2018-11" db="EMBL/GenBank/DDBJ databases">
        <authorList>
            <person name="Li F."/>
        </authorList>
    </citation>
    <scope>NUCLEOTIDE SEQUENCE [LARGE SCALE GENOMIC DNA]</scope>
    <source>
        <strain evidence="4 5">Gsoil 818</strain>
    </source>
</reference>
<evidence type="ECO:0000313" key="4">
    <source>
        <dbReference type="EMBL" id="RNM13665.1"/>
    </source>
</evidence>
<evidence type="ECO:0000256" key="1">
    <source>
        <dbReference type="SAM" id="MobiDB-lite"/>
    </source>
</evidence>
<evidence type="ECO:0000259" key="2">
    <source>
        <dbReference type="Pfam" id="PF11258"/>
    </source>
</evidence>
<dbReference type="AlphaFoldDB" id="A0A3N0GMH3"/>
<dbReference type="Proteomes" id="UP000279994">
    <property type="component" value="Unassembled WGS sequence"/>
</dbReference>
<proteinExistence type="predicted"/>
<dbReference type="InterPro" id="IPR035328">
    <property type="entry name" value="DUF3048_C"/>
</dbReference>
<dbReference type="EMBL" id="RJSF01000040">
    <property type="protein sequence ID" value="RNM13665.1"/>
    <property type="molecule type" value="Genomic_DNA"/>
</dbReference>
<dbReference type="Pfam" id="PF11258">
    <property type="entry name" value="DUF3048"/>
    <property type="match status" value="1"/>
</dbReference>
<feature type="region of interest" description="Disordered" evidence="1">
    <location>
        <begin position="38"/>
        <end position="61"/>
    </location>
</feature>
<dbReference type="InterPro" id="IPR023158">
    <property type="entry name" value="YerB-like_sf"/>
</dbReference>
<dbReference type="OrthoDB" id="9779102at2"/>
<feature type="domain" description="DUF3048" evidence="2">
    <location>
        <begin position="69"/>
        <end position="207"/>
    </location>
</feature>
<dbReference type="Gene3D" id="3.50.90.10">
    <property type="entry name" value="YerB-like"/>
    <property type="match status" value="1"/>
</dbReference>
<feature type="domain" description="DUF3048" evidence="3">
    <location>
        <begin position="233"/>
        <end position="342"/>
    </location>
</feature>
<protein>
    <submittedName>
        <fullName evidence="4">DUF3048 domain-containing protein</fullName>
    </submittedName>
</protein>
<dbReference type="InterPro" id="IPR021416">
    <property type="entry name" value="DUF3048_N"/>
</dbReference>
<accession>A0A3N0GMH3</accession>